<gene>
    <name evidence="1" type="ORF">PFISCL1PPCAC_6494</name>
</gene>
<evidence type="ECO:0000313" key="1">
    <source>
        <dbReference type="EMBL" id="GMT15197.1"/>
    </source>
</evidence>
<reference evidence="1" key="1">
    <citation type="submission" date="2023-10" db="EMBL/GenBank/DDBJ databases">
        <title>Genome assembly of Pristionchus species.</title>
        <authorList>
            <person name="Yoshida K."/>
            <person name="Sommer R.J."/>
        </authorList>
    </citation>
    <scope>NUCLEOTIDE SEQUENCE</scope>
    <source>
        <strain evidence="1">RS5133</strain>
    </source>
</reference>
<sequence length="76" mass="8421">DRGRRRTVAVRPLVSDDTSSIRNLGAVLSPPSLGEGSKTIKVWAGSKRGLEQLQYPMKQARREQSTLQFDGILLIN</sequence>
<dbReference type="Proteomes" id="UP001432322">
    <property type="component" value="Unassembled WGS sequence"/>
</dbReference>
<protein>
    <submittedName>
        <fullName evidence="1">Uncharacterized protein</fullName>
    </submittedName>
</protein>
<evidence type="ECO:0000313" key="2">
    <source>
        <dbReference type="Proteomes" id="UP001432322"/>
    </source>
</evidence>
<feature type="non-terminal residue" evidence="1">
    <location>
        <position position="1"/>
    </location>
</feature>
<proteinExistence type="predicted"/>
<dbReference type="EMBL" id="BTSY01000002">
    <property type="protein sequence ID" value="GMT15197.1"/>
    <property type="molecule type" value="Genomic_DNA"/>
</dbReference>
<organism evidence="1 2">
    <name type="scientific">Pristionchus fissidentatus</name>
    <dbReference type="NCBI Taxonomy" id="1538716"/>
    <lineage>
        <taxon>Eukaryota</taxon>
        <taxon>Metazoa</taxon>
        <taxon>Ecdysozoa</taxon>
        <taxon>Nematoda</taxon>
        <taxon>Chromadorea</taxon>
        <taxon>Rhabditida</taxon>
        <taxon>Rhabditina</taxon>
        <taxon>Diplogasteromorpha</taxon>
        <taxon>Diplogasteroidea</taxon>
        <taxon>Neodiplogasteridae</taxon>
        <taxon>Pristionchus</taxon>
    </lineage>
</organism>
<keyword evidence="2" id="KW-1185">Reference proteome</keyword>
<dbReference type="AlphaFoldDB" id="A0AAV5V8T1"/>
<comment type="caution">
    <text evidence="1">The sequence shown here is derived from an EMBL/GenBank/DDBJ whole genome shotgun (WGS) entry which is preliminary data.</text>
</comment>
<accession>A0AAV5V8T1</accession>
<name>A0AAV5V8T1_9BILA</name>